<feature type="transmembrane region" description="Helical" evidence="1">
    <location>
        <begin position="67"/>
        <end position="84"/>
    </location>
</feature>
<sequence>MPAPSNNQVERGSGGLDWWRNLAAVFGKDWKSTTRIVLVSTALTCLGLVLVGLVVPSRPWHGFISDNPANLVALVVLQSLLMLVEGRVARRSMADRA</sequence>
<feature type="transmembrane region" description="Helical" evidence="1">
    <location>
        <begin position="36"/>
        <end position="55"/>
    </location>
</feature>
<reference evidence="2" key="1">
    <citation type="submission" date="2020-05" db="EMBL/GenBank/DDBJ databases">
        <authorList>
            <person name="Chiriac C."/>
            <person name="Salcher M."/>
            <person name="Ghai R."/>
            <person name="Kavagutti S V."/>
        </authorList>
    </citation>
    <scope>NUCLEOTIDE SEQUENCE</scope>
</reference>
<organism evidence="2">
    <name type="scientific">freshwater metagenome</name>
    <dbReference type="NCBI Taxonomy" id="449393"/>
    <lineage>
        <taxon>unclassified sequences</taxon>
        <taxon>metagenomes</taxon>
        <taxon>ecological metagenomes</taxon>
    </lineage>
</organism>
<evidence type="ECO:0000313" key="2">
    <source>
        <dbReference type="EMBL" id="CAB4575848.1"/>
    </source>
</evidence>
<dbReference type="AlphaFoldDB" id="A0A6J6ESV5"/>
<name>A0A6J6ESV5_9ZZZZ</name>
<keyword evidence="1" id="KW-0472">Membrane</keyword>
<evidence type="ECO:0000256" key="1">
    <source>
        <dbReference type="SAM" id="Phobius"/>
    </source>
</evidence>
<dbReference type="EMBL" id="CAEZSR010000120">
    <property type="protein sequence ID" value="CAB4575848.1"/>
    <property type="molecule type" value="Genomic_DNA"/>
</dbReference>
<accession>A0A6J6ESV5</accession>
<gene>
    <name evidence="2" type="ORF">UFOPK1493_02705</name>
</gene>
<keyword evidence="1" id="KW-0812">Transmembrane</keyword>
<keyword evidence="1" id="KW-1133">Transmembrane helix</keyword>
<proteinExistence type="predicted"/>
<protein>
    <submittedName>
        <fullName evidence="2">Unannotated protein</fullName>
    </submittedName>
</protein>